<proteinExistence type="predicted"/>
<dbReference type="Proteomes" id="UP001177021">
    <property type="component" value="Unassembled WGS sequence"/>
</dbReference>
<gene>
    <name evidence="1" type="ORF">MILVUS5_LOCUS5425</name>
</gene>
<accession>A0ACB0IQ67</accession>
<comment type="caution">
    <text evidence="1">The sequence shown here is derived from an EMBL/GenBank/DDBJ whole genome shotgun (WGS) entry which is preliminary data.</text>
</comment>
<keyword evidence="2" id="KW-1185">Reference proteome</keyword>
<dbReference type="EMBL" id="CASHSV030000002">
    <property type="protein sequence ID" value="CAJ2634551.1"/>
    <property type="molecule type" value="Genomic_DNA"/>
</dbReference>
<evidence type="ECO:0000313" key="1">
    <source>
        <dbReference type="EMBL" id="CAJ2634551.1"/>
    </source>
</evidence>
<organism evidence="1 2">
    <name type="scientific">Trifolium pratense</name>
    <name type="common">Red clover</name>
    <dbReference type="NCBI Taxonomy" id="57577"/>
    <lineage>
        <taxon>Eukaryota</taxon>
        <taxon>Viridiplantae</taxon>
        <taxon>Streptophyta</taxon>
        <taxon>Embryophyta</taxon>
        <taxon>Tracheophyta</taxon>
        <taxon>Spermatophyta</taxon>
        <taxon>Magnoliopsida</taxon>
        <taxon>eudicotyledons</taxon>
        <taxon>Gunneridae</taxon>
        <taxon>Pentapetalae</taxon>
        <taxon>rosids</taxon>
        <taxon>fabids</taxon>
        <taxon>Fabales</taxon>
        <taxon>Fabaceae</taxon>
        <taxon>Papilionoideae</taxon>
        <taxon>50 kb inversion clade</taxon>
        <taxon>NPAAA clade</taxon>
        <taxon>Hologalegina</taxon>
        <taxon>IRL clade</taxon>
        <taxon>Trifolieae</taxon>
        <taxon>Trifolium</taxon>
    </lineage>
</organism>
<protein>
    <submittedName>
        <fullName evidence="1">Uncharacterized protein</fullName>
    </submittedName>
</protein>
<sequence>MAPPKLTDYERKRLENIRRNNEMMAALNVQSKASQLSNITKVVTKSYNVKSEKKPKTETPIVIRRSLRTRGIPPDSKGLDLYANSDSNAVTHNSPNKNDDFVQTLGPIPMKDAYKGVDDSDRSFIESLVRISDKEFSEEELNGHAKKMKIECSLELESLSLDPENIARVVPGRITQMGFCPSNDVKMVVAGNKFGDIGFWNVGQNEIFLYHPHQAPISGILFQPHCLSKIYTSCYDGLVRLMDAEKEIFDMVYNSDACIYALSQPKNEANCLYFAEGSGGLTVWDNRIGKSSSHWDLHESRINTIDFNPESPHIVATSSSDATACTWDLRFIGGGATKHTTLRTFTHKRSVQSAYFSPSGCSLATTSLDNTIGIYSGVNLEDQTSVYHDNHTGRWISTFRAIWGWDNSYLFIGNMKRGVDVVSTVQRATVKTLQSPHISAIPCRFYAHPYEVGMLAGATSGGQVYIWTSS</sequence>
<evidence type="ECO:0000313" key="2">
    <source>
        <dbReference type="Proteomes" id="UP001177021"/>
    </source>
</evidence>
<reference evidence="1" key="1">
    <citation type="submission" date="2023-10" db="EMBL/GenBank/DDBJ databases">
        <authorList>
            <person name="Rodriguez Cubillos JULIANA M."/>
            <person name="De Vega J."/>
        </authorList>
    </citation>
    <scope>NUCLEOTIDE SEQUENCE</scope>
</reference>
<name>A0ACB0IQ67_TRIPR</name>